<dbReference type="InterPro" id="IPR018830">
    <property type="entry name" value="DUF2434"/>
</dbReference>
<feature type="region of interest" description="Disordered" evidence="1">
    <location>
        <begin position="422"/>
        <end position="562"/>
    </location>
</feature>
<proteinExistence type="predicted"/>
<name>A0AAN6UZF1_9PEZI</name>
<feature type="transmembrane region" description="Helical" evidence="2">
    <location>
        <begin position="87"/>
        <end position="108"/>
    </location>
</feature>
<feature type="transmembrane region" description="Helical" evidence="2">
    <location>
        <begin position="161"/>
        <end position="183"/>
    </location>
</feature>
<dbReference type="RefSeq" id="XP_062634087.1">
    <property type="nucleotide sequence ID" value="XM_062784662.1"/>
</dbReference>
<feature type="compositionally biased region" description="Low complexity" evidence="1">
    <location>
        <begin position="449"/>
        <end position="463"/>
    </location>
</feature>
<feature type="transmembrane region" description="Helical" evidence="2">
    <location>
        <begin position="303"/>
        <end position="328"/>
    </location>
</feature>
<evidence type="ECO:0000313" key="4">
    <source>
        <dbReference type="Proteomes" id="UP001302676"/>
    </source>
</evidence>
<reference evidence="3" key="1">
    <citation type="journal article" date="2023" name="Mol. Phylogenet. Evol.">
        <title>Genome-scale phylogeny and comparative genomics of the fungal order Sordariales.</title>
        <authorList>
            <person name="Hensen N."/>
            <person name="Bonometti L."/>
            <person name="Westerberg I."/>
            <person name="Brannstrom I.O."/>
            <person name="Guillou S."/>
            <person name="Cros-Aarteil S."/>
            <person name="Calhoun S."/>
            <person name="Haridas S."/>
            <person name="Kuo A."/>
            <person name="Mondo S."/>
            <person name="Pangilinan J."/>
            <person name="Riley R."/>
            <person name="LaButti K."/>
            <person name="Andreopoulos B."/>
            <person name="Lipzen A."/>
            <person name="Chen C."/>
            <person name="Yan M."/>
            <person name="Daum C."/>
            <person name="Ng V."/>
            <person name="Clum A."/>
            <person name="Steindorff A."/>
            <person name="Ohm R.A."/>
            <person name="Martin F."/>
            <person name="Silar P."/>
            <person name="Natvig D.O."/>
            <person name="Lalanne C."/>
            <person name="Gautier V."/>
            <person name="Ament-Velasquez S.L."/>
            <person name="Kruys A."/>
            <person name="Hutchinson M.I."/>
            <person name="Powell A.J."/>
            <person name="Barry K."/>
            <person name="Miller A.N."/>
            <person name="Grigoriev I.V."/>
            <person name="Debuchy R."/>
            <person name="Gladieux P."/>
            <person name="Hiltunen Thoren M."/>
            <person name="Johannesson H."/>
        </authorList>
    </citation>
    <scope>NUCLEOTIDE SEQUENCE</scope>
    <source>
        <strain evidence="3">CBS 141.50</strain>
    </source>
</reference>
<keyword evidence="2" id="KW-0472">Membrane</keyword>
<gene>
    <name evidence="3" type="ORF">C8A04DRAFT_39642</name>
</gene>
<dbReference type="EMBL" id="MU853624">
    <property type="protein sequence ID" value="KAK4140716.1"/>
    <property type="molecule type" value="Genomic_DNA"/>
</dbReference>
<dbReference type="Pfam" id="PF10361">
    <property type="entry name" value="DUF2434"/>
    <property type="match status" value="1"/>
</dbReference>
<accession>A0AAN6UZF1</accession>
<protein>
    <submittedName>
        <fullName evidence="3">Uncharacterized protein</fullName>
    </submittedName>
</protein>
<keyword evidence="4" id="KW-1185">Reference proteome</keyword>
<evidence type="ECO:0000256" key="2">
    <source>
        <dbReference type="SAM" id="Phobius"/>
    </source>
</evidence>
<evidence type="ECO:0000256" key="1">
    <source>
        <dbReference type="SAM" id="MobiDB-lite"/>
    </source>
</evidence>
<dbReference type="Proteomes" id="UP001302676">
    <property type="component" value="Unassembled WGS sequence"/>
</dbReference>
<feature type="transmembrane region" description="Helical" evidence="2">
    <location>
        <begin position="340"/>
        <end position="363"/>
    </location>
</feature>
<keyword evidence="2" id="KW-0812">Transmembrane</keyword>
<feature type="compositionally biased region" description="Polar residues" evidence="1">
    <location>
        <begin position="542"/>
        <end position="562"/>
    </location>
</feature>
<dbReference type="GeneID" id="87821275"/>
<sequence length="562" mass="63520">MALLAAREALSFPAGDNATDTLINNVHLNLTTLKHWNYTLYSNGSLSNTSWCLLTFDSYAPARLLPNGTFINATWCWSPTEPIGIRGGIGIGYAVLFGVALVMSLVCLNKHGSLHLPVEKRFYRIGRRWQWYWALFVSATAIISLLVAVDVDRYFLPELPVILTSFFWYLMQWGAMALVWEAVRHWGSWMERQFIDPDPFTLRDGDRRSRVEFYLPLLFYLFLWLNFFMIVPRNWGAIELQRYPQQTVEQAAPGATDARFKAGAFLLVACWLVTGFSLRHSIKYYCPRNRGIFNRIIGFVRFAPLRFLILLPLAAALVAYQALVSFYFEYSPLRVGGPNYAIFPGGYTPSLLILFTQILFGFLNPNEDLELQRQRRVRNQAINREMGITIKPSWWRRVNGETLDTNGSTRDQLLRNVREIHGNKATGTASAAEVGNPTTDGNRPVEMTPVSPSSISSPGVRSPPLTPYTGRSEQRRQERAQQMVAGILFPESTQQQNPPASANTTAQRRAELMMDGPPPPPYTETSRDRDPRGHTNGARSVGGQSETSTNQPPQQIRSMLDV</sequence>
<organism evidence="3 4">
    <name type="scientific">Dichotomopilus funicola</name>
    <dbReference type="NCBI Taxonomy" id="1934379"/>
    <lineage>
        <taxon>Eukaryota</taxon>
        <taxon>Fungi</taxon>
        <taxon>Dikarya</taxon>
        <taxon>Ascomycota</taxon>
        <taxon>Pezizomycotina</taxon>
        <taxon>Sordariomycetes</taxon>
        <taxon>Sordariomycetidae</taxon>
        <taxon>Sordariales</taxon>
        <taxon>Chaetomiaceae</taxon>
        <taxon>Dichotomopilus</taxon>
    </lineage>
</organism>
<feature type="transmembrane region" description="Helical" evidence="2">
    <location>
        <begin position="213"/>
        <end position="231"/>
    </location>
</feature>
<dbReference type="AlphaFoldDB" id="A0AAN6UZF1"/>
<feature type="transmembrane region" description="Helical" evidence="2">
    <location>
        <begin position="262"/>
        <end position="282"/>
    </location>
</feature>
<evidence type="ECO:0000313" key="3">
    <source>
        <dbReference type="EMBL" id="KAK4140716.1"/>
    </source>
</evidence>
<feature type="transmembrane region" description="Helical" evidence="2">
    <location>
        <begin position="129"/>
        <end position="149"/>
    </location>
</feature>
<reference evidence="3" key="2">
    <citation type="submission" date="2023-05" db="EMBL/GenBank/DDBJ databases">
        <authorList>
            <consortium name="Lawrence Berkeley National Laboratory"/>
            <person name="Steindorff A."/>
            <person name="Hensen N."/>
            <person name="Bonometti L."/>
            <person name="Westerberg I."/>
            <person name="Brannstrom I.O."/>
            <person name="Guillou S."/>
            <person name="Cros-Aarteil S."/>
            <person name="Calhoun S."/>
            <person name="Haridas S."/>
            <person name="Kuo A."/>
            <person name="Mondo S."/>
            <person name="Pangilinan J."/>
            <person name="Riley R."/>
            <person name="Labutti K."/>
            <person name="Andreopoulos B."/>
            <person name="Lipzen A."/>
            <person name="Chen C."/>
            <person name="Yanf M."/>
            <person name="Daum C."/>
            <person name="Ng V."/>
            <person name="Clum A."/>
            <person name="Ohm R."/>
            <person name="Martin F."/>
            <person name="Silar P."/>
            <person name="Natvig D."/>
            <person name="Lalanne C."/>
            <person name="Gautier V."/>
            <person name="Ament-Velasquez S.L."/>
            <person name="Kruys A."/>
            <person name="Hutchinson M.I."/>
            <person name="Powell A.J."/>
            <person name="Barry K."/>
            <person name="Miller A.N."/>
            <person name="Grigoriev I.V."/>
            <person name="Debuchy R."/>
            <person name="Gladieux P."/>
            <person name="Thoren M.H."/>
            <person name="Johannesson H."/>
        </authorList>
    </citation>
    <scope>NUCLEOTIDE SEQUENCE</scope>
    <source>
        <strain evidence="3">CBS 141.50</strain>
    </source>
</reference>
<keyword evidence="2" id="KW-1133">Transmembrane helix</keyword>
<feature type="compositionally biased region" description="Polar residues" evidence="1">
    <location>
        <begin position="491"/>
        <end position="507"/>
    </location>
</feature>
<comment type="caution">
    <text evidence="3">The sequence shown here is derived from an EMBL/GenBank/DDBJ whole genome shotgun (WGS) entry which is preliminary data.</text>
</comment>